<dbReference type="AlphaFoldDB" id="N9SRE4"/>
<dbReference type="Proteomes" id="UP000013137">
    <property type="component" value="Unassembled WGS sequence"/>
</dbReference>
<evidence type="ECO:0000256" key="7">
    <source>
        <dbReference type="ARBA" id="ARBA00023288"/>
    </source>
</evidence>
<evidence type="ECO:0000256" key="1">
    <source>
        <dbReference type="ARBA" id="ARBA00004193"/>
    </source>
</evidence>
<comment type="caution">
    <text evidence="9">The sequence shown here is derived from an EMBL/GenBank/DDBJ whole genome shotgun (WGS) entry which is preliminary data.</text>
</comment>
<comment type="subcellular location">
    <subcellularLocation>
        <location evidence="1">Cell membrane</location>
        <topology evidence="1">Lipid-anchor</topology>
    </subcellularLocation>
</comment>
<keyword evidence="6" id="KW-0564">Palmitate</keyword>
<name>N9SRE4_9BACT</name>
<keyword evidence="5" id="KW-0472">Membrane</keyword>
<keyword evidence="4" id="KW-0677">Repeat</keyword>
<keyword evidence="10" id="KW-1185">Reference proteome</keyword>
<gene>
    <name evidence="9" type="ORF">MALK_3860</name>
</gene>
<keyword evidence="7" id="KW-0449">Lipoprotein</keyword>
<proteinExistence type="predicted"/>
<dbReference type="PATRIC" id="fig|1188234.3.peg.360"/>
<dbReference type="EMBL" id="AMWK01000006">
    <property type="protein sequence ID" value="ENY54035.1"/>
    <property type="molecule type" value="Genomic_DNA"/>
</dbReference>
<evidence type="ECO:0008006" key="11">
    <source>
        <dbReference type="Google" id="ProtNLM"/>
    </source>
</evidence>
<evidence type="ECO:0000256" key="5">
    <source>
        <dbReference type="ARBA" id="ARBA00023136"/>
    </source>
</evidence>
<sequence>MKKVNKILLALGSVASLSTLPLVAAKCGEPVKKPEVKSKLSDFIKDTNLGEIKTKDEKPSENEIRDAIKSKNEQTKDLTLSIKDITEKNAKVTSEKHEGEVEVTFTTKKDVKEEPKEESKEVKKTDLEKFEDYVLRVKKMLNKLKN</sequence>
<evidence type="ECO:0000313" key="10">
    <source>
        <dbReference type="Proteomes" id="UP000013137"/>
    </source>
</evidence>
<protein>
    <recommendedName>
        <fullName evidence="11">Lipoprotein</fullName>
    </recommendedName>
</protein>
<keyword evidence="3 8" id="KW-0732">Signal</keyword>
<dbReference type="RefSeq" id="WP_002881469.1">
    <property type="nucleotide sequence ID" value="NZ_AMWK01000006.1"/>
</dbReference>
<evidence type="ECO:0000256" key="2">
    <source>
        <dbReference type="ARBA" id="ARBA00022475"/>
    </source>
</evidence>
<dbReference type="eggNOG" id="ENOG5031ZMF">
    <property type="taxonomic scope" value="Bacteria"/>
</dbReference>
<feature type="chain" id="PRO_5004152439" description="Lipoprotein" evidence="8">
    <location>
        <begin position="25"/>
        <end position="146"/>
    </location>
</feature>
<dbReference type="NCBIfam" id="NF033817">
    <property type="entry name" value="Mplas_variab_LP"/>
    <property type="match status" value="1"/>
</dbReference>
<feature type="signal peptide" evidence="8">
    <location>
        <begin position="1"/>
        <end position="24"/>
    </location>
</feature>
<dbReference type="InterPro" id="IPR049890">
    <property type="entry name" value="VlpA-F-like_signal"/>
</dbReference>
<dbReference type="OrthoDB" id="398772at2"/>
<accession>N9SRE4</accession>
<reference evidence="9 10" key="1">
    <citation type="journal article" date="2013" name="Genome Announc.">
        <title>Draft Genome Sequences of Mycoplasma alkalescens, Mycoplasma arginini, and Mycoplasma bovigenitalium, Three Species with Equivocal Pathogenic Status for Cattle.</title>
        <authorList>
            <person name="Manso-Silvan L."/>
            <person name="Tardy F."/>
            <person name="Baranowski E."/>
            <person name="Barre A."/>
            <person name="Blanchard A."/>
            <person name="Breton M."/>
            <person name="Couture C."/>
            <person name="Citti C."/>
            <person name="Dordet-Frisoni E."/>
            <person name="Dupuy V."/>
            <person name="Gaurivaud P."/>
            <person name="Jacob D."/>
            <person name="Lemaitre C."/>
            <person name="Nikolski M."/>
            <person name="Nouvel L.X."/>
            <person name="Poumarat F."/>
            <person name="Thebault P."/>
            <person name="Theil S."/>
            <person name="Thiaucourt F."/>
            <person name="Sirand-Pugnet P."/>
        </authorList>
    </citation>
    <scope>NUCLEOTIDE SEQUENCE [LARGE SCALE GENOMIC DNA]</scope>
    <source>
        <strain evidence="9 10">14918</strain>
    </source>
</reference>
<evidence type="ECO:0000256" key="6">
    <source>
        <dbReference type="ARBA" id="ARBA00023139"/>
    </source>
</evidence>
<dbReference type="GO" id="GO:0005886">
    <property type="term" value="C:plasma membrane"/>
    <property type="evidence" value="ECO:0007669"/>
    <property type="project" value="UniProtKB-SubCell"/>
</dbReference>
<keyword evidence="2" id="KW-1003">Cell membrane</keyword>
<evidence type="ECO:0000256" key="4">
    <source>
        <dbReference type="ARBA" id="ARBA00022737"/>
    </source>
</evidence>
<evidence type="ECO:0000256" key="3">
    <source>
        <dbReference type="ARBA" id="ARBA00022729"/>
    </source>
</evidence>
<organism evidence="9 10">
    <name type="scientific">Metamycoplasma alkalescens 14918</name>
    <dbReference type="NCBI Taxonomy" id="1188234"/>
    <lineage>
        <taxon>Bacteria</taxon>
        <taxon>Bacillati</taxon>
        <taxon>Mycoplasmatota</taxon>
        <taxon>Mycoplasmoidales</taxon>
        <taxon>Metamycoplasmataceae</taxon>
        <taxon>Metamycoplasma</taxon>
    </lineage>
</organism>
<evidence type="ECO:0000256" key="8">
    <source>
        <dbReference type="SAM" id="SignalP"/>
    </source>
</evidence>
<evidence type="ECO:0000313" key="9">
    <source>
        <dbReference type="EMBL" id="ENY54035.1"/>
    </source>
</evidence>